<reference evidence="13 14" key="1">
    <citation type="submission" date="2019-08" db="EMBL/GenBank/DDBJ databases">
        <title>Draft genome sequence of Lysobacter sp. UKS-15.</title>
        <authorList>
            <person name="Im W.-T."/>
        </authorList>
    </citation>
    <scope>NUCLEOTIDE SEQUENCE [LARGE SCALE GENOMIC DNA]</scope>
    <source>
        <strain evidence="13 14">UKS-15</strain>
    </source>
</reference>
<protein>
    <submittedName>
        <fullName evidence="13">TonB-dependent receptor</fullName>
    </submittedName>
</protein>
<gene>
    <name evidence="13" type="ORF">FW784_00455</name>
</gene>
<dbReference type="OrthoDB" id="6276154at2"/>
<keyword evidence="2 8" id="KW-0813">Transport</keyword>
<keyword evidence="10" id="KW-0732">Signal</keyword>
<dbReference type="Proteomes" id="UP000323164">
    <property type="component" value="Unassembled WGS sequence"/>
</dbReference>
<keyword evidence="4 8" id="KW-0812">Transmembrane</keyword>
<keyword evidence="3 8" id="KW-1134">Transmembrane beta strand</keyword>
<evidence type="ECO:0000259" key="11">
    <source>
        <dbReference type="Pfam" id="PF00593"/>
    </source>
</evidence>
<proteinExistence type="inferred from homology"/>
<dbReference type="InterPro" id="IPR012910">
    <property type="entry name" value="Plug_dom"/>
</dbReference>
<feature type="domain" description="TonB-dependent receptor plug" evidence="12">
    <location>
        <begin position="62"/>
        <end position="173"/>
    </location>
</feature>
<dbReference type="InterPro" id="IPR036942">
    <property type="entry name" value="Beta-barrel_TonB_sf"/>
</dbReference>
<accession>A0A5D8Z9Z7</accession>
<dbReference type="InterPro" id="IPR037066">
    <property type="entry name" value="Plug_dom_sf"/>
</dbReference>
<comment type="similarity">
    <text evidence="8 9">Belongs to the TonB-dependent receptor family.</text>
</comment>
<evidence type="ECO:0000256" key="9">
    <source>
        <dbReference type="RuleBase" id="RU003357"/>
    </source>
</evidence>
<evidence type="ECO:0000256" key="5">
    <source>
        <dbReference type="ARBA" id="ARBA00023077"/>
    </source>
</evidence>
<keyword evidence="7 8" id="KW-0998">Cell outer membrane</keyword>
<keyword evidence="13" id="KW-0675">Receptor</keyword>
<evidence type="ECO:0000256" key="1">
    <source>
        <dbReference type="ARBA" id="ARBA00004571"/>
    </source>
</evidence>
<dbReference type="InterPro" id="IPR039426">
    <property type="entry name" value="TonB-dep_rcpt-like"/>
</dbReference>
<dbReference type="Gene3D" id="2.170.130.10">
    <property type="entry name" value="TonB-dependent receptor, plug domain"/>
    <property type="match status" value="1"/>
</dbReference>
<dbReference type="EMBL" id="VTRV01000003">
    <property type="protein sequence ID" value="TZF91755.1"/>
    <property type="molecule type" value="Genomic_DNA"/>
</dbReference>
<dbReference type="PROSITE" id="PS52016">
    <property type="entry name" value="TONB_DEPENDENT_REC_3"/>
    <property type="match status" value="1"/>
</dbReference>
<organism evidence="13 14">
    <name type="scientific">Cognatilysobacter lacus</name>
    <dbReference type="NCBI Taxonomy" id="1643323"/>
    <lineage>
        <taxon>Bacteria</taxon>
        <taxon>Pseudomonadati</taxon>
        <taxon>Pseudomonadota</taxon>
        <taxon>Gammaproteobacteria</taxon>
        <taxon>Lysobacterales</taxon>
        <taxon>Lysobacteraceae</taxon>
        <taxon>Cognatilysobacter</taxon>
    </lineage>
</organism>
<evidence type="ECO:0000256" key="2">
    <source>
        <dbReference type="ARBA" id="ARBA00022448"/>
    </source>
</evidence>
<evidence type="ECO:0000256" key="4">
    <source>
        <dbReference type="ARBA" id="ARBA00022692"/>
    </source>
</evidence>
<feature type="signal peptide" evidence="10">
    <location>
        <begin position="1"/>
        <end position="29"/>
    </location>
</feature>
<dbReference type="Pfam" id="PF00593">
    <property type="entry name" value="TonB_dep_Rec_b-barrel"/>
    <property type="match status" value="1"/>
</dbReference>
<dbReference type="Gene3D" id="2.40.170.20">
    <property type="entry name" value="TonB-dependent receptor, beta-barrel domain"/>
    <property type="match status" value="1"/>
</dbReference>
<dbReference type="PANTHER" id="PTHR47234">
    <property type="match status" value="1"/>
</dbReference>
<keyword evidence="6 8" id="KW-0472">Membrane</keyword>
<evidence type="ECO:0000259" key="12">
    <source>
        <dbReference type="Pfam" id="PF07715"/>
    </source>
</evidence>
<keyword evidence="5 9" id="KW-0798">TonB box</keyword>
<dbReference type="PANTHER" id="PTHR47234:SF2">
    <property type="entry name" value="TONB-DEPENDENT RECEPTOR"/>
    <property type="match status" value="1"/>
</dbReference>
<name>A0A5D8Z9Z7_9GAMM</name>
<feature type="domain" description="TonB-dependent receptor-like beta-barrel" evidence="11">
    <location>
        <begin position="381"/>
        <end position="940"/>
    </location>
</feature>
<evidence type="ECO:0000313" key="14">
    <source>
        <dbReference type="Proteomes" id="UP000323164"/>
    </source>
</evidence>
<comment type="caution">
    <text evidence="13">The sequence shown here is derived from an EMBL/GenBank/DDBJ whole genome shotgun (WGS) entry which is preliminary data.</text>
</comment>
<dbReference type="Pfam" id="PF07715">
    <property type="entry name" value="Plug"/>
    <property type="match status" value="1"/>
</dbReference>
<evidence type="ECO:0000256" key="8">
    <source>
        <dbReference type="PROSITE-ProRule" id="PRU01360"/>
    </source>
</evidence>
<dbReference type="GO" id="GO:0009279">
    <property type="term" value="C:cell outer membrane"/>
    <property type="evidence" value="ECO:0007669"/>
    <property type="project" value="UniProtKB-SubCell"/>
</dbReference>
<evidence type="ECO:0000256" key="10">
    <source>
        <dbReference type="SAM" id="SignalP"/>
    </source>
</evidence>
<evidence type="ECO:0000256" key="6">
    <source>
        <dbReference type="ARBA" id="ARBA00023136"/>
    </source>
</evidence>
<dbReference type="RefSeq" id="WP_149351401.1">
    <property type="nucleotide sequence ID" value="NZ_VTRV01000003.1"/>
</dbReference>
<sequence>MTFKTTRLRDAITLAIAVGSVAGTSVAFAQDTTPAAGTTDTKKTQELGRVEVTGSRIRRAESETSQPIISLNREEIQAQGLTSVGDVIQNLAANGSTLNTTFNNGGNGETRVSLRNLGSSRTLVLVNGRRWVGGTGLGGAVDLNTIPTAAVERIEVLKAGASSIYGSDAIAGVVNVILRTDYQGAEMDGYLGMYDKGDGFTQSYDFTIGTSDDRFSAMFGAGYVKSEPVMAGDREISSEPTYHTGVAFGSSTIPGGRFALCRGVYNPVSGTCSVAETRPNGTTGQFTYDPGKSGLNWRNRTGADLYNFAPDNYLATPQERKSLFGRASVNITDNVSAFITGTYNNRRSEQLLAAMPIVLGSGPGANTQSKTVVISKNSIYNPFGFDVSRIQRRAIETGGRSFNQNVDTFGFNGGLEGSFERWNRYFTWDAGMVYGRNDENDTTNGLFNIPSLKNALGPSEIRGGKPVCVNAPGGQVISGCVPLNLLGNVGSITPDMLAYSSFVAHDELAYKMKDYYANVTGEITELPGGMLAFAAGVERRSESGYDSPDALINSGNTTGNARTATAGGYSLDEAYLELSIPLLKDVPFARQLEFDVSSRVSNYSNFGRTVNSAFGFKWRPIDELMVRGNWAQGFRAPSIGELYQGVADSFPSIKDPCSTTFGGSYNSLTPEQKARCTAQGVPVGGYDQGNAQILTQVGGNPNLGPETSTTRTLGVVWSPKFIPGSFDVSLDWWKINLKNTITSFGAQFILDQCVRDGVQAFCNQYSRNNTGAIQGLLSSGVNIGAANVEGWDLTANYKAPESRYGKFSWTFDATYMSKYESDQDGNGVIDAADGGSVVGRYQDRNNNWRIRANLMTRWEKGDFGATWFTRYFSNQVEPCAFIGGSNDYGFGELCNRAQLDANGTVLDTSTNHIGATTYNDVSAYWKAPWNARVTIGVNNVFDKQPPLAFTTFANSFDPQYDVPGRFLYMSYNQKF</sequence>
<keyword evidence="14" id="KW-1185">Reference proteome</keyword>
<comment type="subcellular location">
    <subcellularLocation>
        <location evidence="1 8">Cell outer membrane</location>
        <topology evidence="1 8">Multi-pass membrane protein</topology>
    </subcellularLocation>
</comment>
<evidence type="ECO:0000256" key="3">
    <source>
        <dbReference type="ARBA" id="ARBA00022452"/>
    </source>
</evidence>
<dbReference type="SUPFAM" id="SSF56935">
    <property type="entry name" value="Porins"/>
    <property type="match status" value="1"/>
</dbReference>
<evidence type="ECO:0000256" key="7">
    <source>
        <dbReference type="ARBA" id="ARBA00023237"/>
    </source>
</evidence>
<evidence type="ECO:0000313" key="13">
    <source>
        <dbReference type="EMBL" id="TZF91755.1"/>
    </source>
</evidence>
<feature type="chain" id="PRO_5022723477" evidence="10">
    <location>
        <begin position="30"/>
        <end position="975"/>
    </location>
</feature>
<dbReference type="InterPro" id="IPR000531">
    <property type="entry name" value="Beta-barrel_TonB"/>
</dbReference>
<dbReference type="AlphaFoldDB" id="A0A5D8Z9Z7"/>